<dbReference type="RefSeq" id="WP_345362024.1">
    <property type="nucleotide sequence ID" value="NZ_BAABII010000006.1"/>
</dbReference>
<dbReference type="EMBL" id="JBGEHV010000005">
    <property type="protein sequence ID" value="MEY8038636.1"/>
    <property type="molecule type" value="Genomic_DNA"/>
</dbReference>
<keyword evidence="2" id="KW-1185">Reference proteome</keyword>
<name>A0ABV4CFL8_9PSEU</name>
<protein>
    <submittedName>
        <fullName evidence="1">Uncharacterized protein</fullName>
    </submittedName>
</protein>
<proteinExistence type="predicted"/>
<reference evidence="1 2" key="1">
    <citation type="submission" date="2024-08" db="EMBL/GenBank/DDBJ databases">
        <title>Genome mining of Saccharopolyspora cebuensis PGLac3 from Nigerian medicinal plant.</title>
        <authorList>
            <person name="Ezeobiora C.E."/>
            <person name="Igbokwe N.H."/>
            <person name="Amin D.H."/>
            <person name="Mendie U.E."/>
        </authorList>
    </citation>
    <scope>NUCLEOTIDE SEQUENCE [LARGE SCALE GENOMIC DNA]</scope>
    <source>
        <strain evidence="1 2">PGLac3</strain>
    </source>
</reference>
<comment type="caution">
    <text evidence="1">The sequence shown here is derived from an EMBL/GenBank/DDBJ whole genome shotgun (WGS) entry which is preliminary data.</text>
</comment>
<accession>A0ABV4CFL8</accession>
<gene>
    <name evidence="1" type="ORF">AB8O55_04445</name>
</gene>
<dbReference type="Proteomes" id="UP001564626">
    <property type="component" value="Unassembled WGS sequence"/>
</dbReference>
<organism evidence="1 2">
    <name type="scientific">Saccharopolyspora cebuensis</name>
    <dbReference type="NCBI Taxonomy" id="418759"/>
    <lineage>
        <taxon>Bacteria</taxon>
        <taxon>Bacillati</taxon>
        <taxon>Actinomycetota</taxon>
        <taxon>Actinomycetes</taxon>
        <taxon>Pseudonocardiales</taxon>
        <taxon>Pseudonocardiaceae</taxon>
        <taxon>Saccharopolyspora</taxon>
    </lineage>
</organism>
<evidence type="ECO:0000313" key="1">
    <source>
        <dbReference type="EMBL" id="MEY8038636.1"/>
    </source>
</evidence>
<sequence length="105" mass="10867">MAEDKTVEKQPEPTAKAIATAQAFVREHGESARAVVEHLGNAGARVVLVGADGAFGDVLVPDVATGTALVEAVDGLDAHDWDAETTAALKIGSAHRRKMAGPRAR</sequence>
<evidence type="ECO:0000313" key="2">
    <source>
        <dbReference type="Proteomes" id="UP001564626"/>
    </source>
</evidence>